<keyword evidence="2" id="KW-1185">Reference proteome</keyword>
<sequence length="97" mass="11121">MGSSGCGCNNGGRNRPSREEVIVCPTKTVVNTRTNHRNVKYVHPTEVINVHKTIVRNRHSFPVSERDVYETVEENENIGRGRNRRYNDGNGNGRFFY</sequence>
<proteinExistence type="predicted"/>
<comment type="caution">
    <text evidence="1">The sequence shown here is derived from an EMBL/GenBank/DDBJ whole genome shotgun (WGS) entry which is preliminary data.</text>
</comment>
<keyword evidence="1" id="KW-0167">Capsid protein</keyword>
<organism evidence="1 2">
    <name type="scientific">Cytobacillus purgationiresistens</name>
    <dbReference type="NCBI Taxonomy" id="863449"/>
    <lineage>
        <taxon>Bacteria</taxon>
        <taxon>Bacillati</taxon>
        <taxon>Bacillota</taxon>
        <taxon>Bacilli</taxon>
        <taxon>Bacillales</taxon>
        <taxon>Bacillaceae</taxon>
        <taxon>Cytobacillus</taxon>
    </lineage>
</organism>
<evidence type="ECO:0000313" key="1">
    <source>
        <dbReference type="EMBL" id="MDQ0273284.1"/>
    </source>
</evidence>
<dbReference type="Proteomes" id="UP001238088">
    <property type="component" value="Unassembled WGS sequence"/>
</dbReference>
<dbReference type="EMBL" id="JAUSUB010000036">
    <property type="protein sequence ID" value="MDQ0273284.1"/>
    <property type="molecule type" value="Genomic_DNA"/>
</dbReference>
<dbReference type="Pfam" id="PF11122">
    <property type="entry name" value="Spore-coat_CotD"/>
    <property type="match status" value="1"/>
</dbReference>
<dbReference type="InterPro" id="IPR020108">
    <property type="entry name" value="Spore_coat_CotD"/>
</dbReference>
<reference evidence="1 2" key="1">
    <citation type="submission" date="2023-07" db="EMBL/GenBank/DDBJ databases">
        <title>Genomic Encyclopedia of Type Strains, Phase IV (KMG-IV): sequencing the most valuable type-strain genomes for metagenomic binning, comparative biology and taxonomic classification.</title>
        <authorList>
            <person name="Goeker M."/>
        </authorList>
    </citation>
    <scope>NUCLEOTIDE SEQUENCE [LARGE SCALE GENOMIC DNA]</scope>
    <source>
        <strain evidence="1 2">DSM 23494</strain>
    </source>
</reference>
<protein>
    <submittedName>
        <fullName evidence="1">Spore coat protein D</fullName>
    </submittedName>
</protein>
<accession>A0ABU0APS3</accession>
<evidence type="ECO:0000313" key="2">
    <source>
        <dbReference type="Proteomes" id="UP001238088"/>
    </source>
</evidence>
<gene>
    <name evidence="1" type="ORF">J2S17_005216</name>
</gene>
<dbReference type="RefSeq" id="WP_307479218.1">
    <property type="nucleotide sequence ID" value="NZ_JAUSUB010000036.1"/>
</dbReference>
<name>A0ABU0APS3_9BACI</name>
<keyword evidence="1" id="KW-0946">Virion</keyword>